<sequence>MAAYMRKTGIIPVCTNNEARAYFAGKGLTYADVTEGDILALVMLLNKHIKKANADCETSMGSMYLSRRIDLKRKTNGTLISCFLYVNSHYFERRECISFNADGWIGFAGWADQGNTNPILRAFIEWCDALAATKEKEDTQQ</sequence>
<accession>A0A8S5QLW1</accession>
<proteinExistence type="predicted"/>
<protein>
    <submittedName>
        <fullName evidence="1">Uncharacterized protein</fullName>
    </submittedName>
</protein>
<reference evidence="1" key="1">
    <citation type="journal article" date="2021" name="Proc. Natl. Acad. Sci. U.S.A.">
        <title>A Catalog of Tens of Thousands of Viruses from Human Metagenomes Reveals Hidden Associations with Chronic Diseases.</title>
        <authorList>
            <person name="Tisza M.J."/>
            <person name="Buck C.B."/>
        </authorList>
    </citation>
    <scope>NUCLEOTIDE SEQUENCE</scope>
    <source>
        <strain evidence="1">Ct0hG5</strain>
    </source>
</reference>
<dbReference type="EMBL" id="BK015677">
    <property type="protein sequence ID" value="DAE19572.1"/>
    <property type="molecule type" value="Genomic_DNA"/>
</dbReference>
<evidence type="ECO:0000313" key="1">
    <source>
        <dbReference type="EMBL" id="DAE19572.1"/>
    </source>
</evidence>
<name>A0A8S5QLW1_9CAUD</name>
<organism evidence="1">
    <name type="scientific">Siphoviridae sp. ct0hG5</name>
    <dbReference type="NCBI Taxonomy" id="2826269"/>
    <lineage>
        <taxon>Viruses</taxon>
        <taxon>Duplodnaviria</taxon>
        <taxon>Heunggongvirae</taxon>
        <taxon>Uroviricota</taxon>
        <taxon>Caudoviricetes</taxon>
    </lineage>
</organism>